<protein>
    <submittedName>
        <fullName evidence="2">Uncharacterized protein</fullName>
    </submittedName>
</protein>
<evidence type="ECO:0000313" key="3">
    <source>
        <dbReference type="Proteomes" id="UP000235145"/>
    </source>
</evidence>
<evidence type="ECO:0000313" key="2">
    <source>
        <dbReference type="EMBL" id="KAJ0212285.1"/>
    </source>
</evidence>
<dbReference type="AlphaFoldDB" id="A0A9R1VTG5"/>
<organism evidence="2 3">
    <name type="scientific">Lactuca sativa</name>
    <name type="common">Garden lettuce</name>
    <dbReference type="NCBI Taxonomy" id="4236"/>
    <lineage>
        <taxon>Eukaryota</taxon>
        <taxon>Viridiplantae</taxon>
        <taxon>Streptophyta</taxon>
        <taxon>Embryophyta</taxon>
        <taxon>Tracheophyta</taxon>
        <taxon>Spermatophyta</taxon>
        <taxon>Magnoliopsida</taxon>
        <taxon>eudicotyledons</taxon>
        <taxon>Gunneridae</taxon>
        <taxon>Pentapetalae</taxon>
        <taxon>asterids</taxon>
        <taxon>campanulids</taxon>
        <taxon>Asterales</taxon>
        <taxon>Asteraceae</taxon>
        <taxon>Cichorioideae</taxon>
        <taxon>Cichorieae</taxon>
        <taxon>Lactucinae</taxon>
        <taxon>Lactuca</taxon>
    </lineage>
</organism>
<gene>
    <name evidence="2" type="ORF">LSAT_V11C400192310</name>
</gene>
<feature type="region of interest" description="Disordered" evidence="1">
    <location>
        <begin position="168"/>
        <end position="187"/>
    </location>
</feature>
<evidence type="ECO:0000256" key="1">
    <source>
        <dbReference type="SAM" id="MobiDB-lite"/>
    </source>
</evidence>
<keyword evidence="3" id="KW-1185">Reference proteome</keyword>
<feature type="compositionally biased region" description="Pro residues" evidence="1">
    <location>
        <begin position="71"/>
        <end position="83"/>
    </location>
</feature>
<reference evidence="2 3" key="1">
    <citation type="journal article" date="2017" name="Nat. Commun.">
        <title>Genome assembly with in vitro proximity ligation data and whole-genome triplication in lettuce.</title>
        <authorList>
            <person name="Reyes-Chin-Wo S."/>
            <person name="Wang Z."/>
            <person name="Yang X."/>
            <person name="Kozik A."/>
            <person name="Arikit S."/>
            <person name="Song C."/>
            <person name="Xia L."/>
            <person name="Froenicke L."/>
            <person name="Lavelle D.O."/>
            <person name="Truco M.J."/>
            <person name="Xia R."/>
            <person name="Zhu S."/>
            <person name="Xu C."/>
            <person name="Xu H."/>
            <person name="Xu X."/>
            <person name="Cox K."/>
            <person name="Korf I."/>
            <person name="Meyers B.C."/>
            <person name="Michelmore R.W."/>
        </authorList>
    </citation>
    <scope>NUCLEOTIDE SEQUENCE [LARGE SCALE GENOMIC DNA]</scope>
    <source>
        <strain evidence="3">cv. Salinas</strain>
        <tissue evidence="2">Seedlings</tissue>
    </source>
</reference>
<feature type="region of interest" description="Disordered" evidence="1">
    <location>
        <begin position="65"/>
        <end position="91"/>
    </location>
</feature>
<feature type="compositionally biased region" description="Polar residues" evidence="1">
    <location>
        <begin position="177"/>
        <end position="187"/>
    </location>
</feature>
<dbReference type="EMBL" id="NBSK02000004">
    <property type="protein sequence ID" value="KAJ0212285.1"/>
    <property type="molecule type" value="Genomic_DNA"/>
</dbReference>
<comment type="caution">
    <text evidence="2">The sequence shown here is derived from an EMBL/GenBank/DDBJ whole genome shotgun (WGS) entry which is preliminary data.</text>
</comment>
<proteinExistence type="predicted"/>
<dbReference type="Proteomes" id="UP000235145">
    <property type="component" value="Unassembled WGS sequence"/>
</dbReference>
<accession>A0A9R1VTG5</accession>
<name>A0A9R1VTG5_LACSA</name>
<sequence length="187" mass="20117">MASSLLSPAAVNVHHHPNSSIFTAAVPLLPSIRFFSSSHCSGSKIVSSQPSSLHPPRSSNLWLRRCGASSPHPPSPPESGPPPGEDDDSNSGTLVLALLNCPVLSTNSAILHSYLGKIDDPFLHENPRSSVKSIVHWYLLVDFKKMFKFFLLFFSGCHSSSGHPLGMEGIMADPTRDQSSGNESVNM</sequence>